<evidence type="ECO:0000313" key="1">
    <source>
        <dbReference type="EMBL" id="TGN17903.1"/>
    </source>
</evidence>
<dbReference type="Proteomes" id="UP000298058">
    <property type="component" value="Unassembled WGS sequence"/>
</dbReference>
<name>A0A4V3JXN0_9LEPT</name>
<evidence type="ECO:0008006" key="3">
    <source>
        <dbReference type="Google" id="ProtNLM"/>
    </source>
</evidence>
<sequence length="216" mass="25770">MNENSEDILTDFIEKLNSLIILLRFSREEIYTKLPHHFLLWGEGDEGEINYLKYKEQILDSTTILGCSYFENFLQDFFRTLYRQNPASLPNNRKIEIDFIKTTSTYEEILNYIIDNEIHDLFYKSITEVMETLIQKFGFSISKENISKIQTGFLIRNCLIHNKRRYDHKLSEKLQKPVSTQIDFNENEIHDLGLIFRAFSRDIYEQAIEKNIIQPH</sequence>
<protein>
    <recommendedName>
        <fullName evidence="3">RiboL-PSP-HEPN domain-containing protein</fullName>
    </recommendedName>
</protein>
<dbReference type="RefSeq" id="WP_135761581.1">
    <property type="nucleotide sequence ID" value="NZ_RQHW01000055.1"/>
</dbReference>
<gene>
    <name evidence="1" type="ORF">EHS15_15905</name>
</gene>
<dbReference type="AlphaFoldDB" id="A0A4V3JXN0"/>
<keyword evidence="2" id="KW-1185">Reference proteome</keyword>
<accession>A0A4V3JXN0</accession>
<comment type="caution">
    <text evidence="1">The sequence shown here is derived from an EMBL/GenBank/DDBJ whole genome shotgun (WGS) entry which is preliminary data.</text>
</comment>
<dbReference type="OrthoDB" id="352074at2"/>
<dbReference type="EMBL" id="RQHW01000055">
    <property type="protein sequence ID" value="TGN17903.1"/>
    <property type="molecule type" value="Genomic_DNA"/>
</dbReference>
<evidence type="ECO:0000313" key="2">
    <source>
        <dbReference type="Proteomes" id="UP000298058"/>
    </source>
</evidence>
<reference evidence="1" key="1">
    <citation type="journal article" date="2019" name="PLoS Negl. Trop. Dis.">
        <title>Revisiting the worldwide diversity of Leptospira species in the environment.</title>
        <authorList>
            <person name="Vincent A.T."/>
            <person name="Schiettekatte O."/>
            <person name="Bourhy P."/>
            <person name="Veyrier F.J."/>
            <person name="Picardeau M."/>
        </authorList>
    </citation>
    <scope>NUCLEOTIDE SEQUENCE [LARGE SCALE GENOMIC DNA]</scope>
    <source>
        <strain evidence="1">201300427</strain>
    </source>
</reference>
<organism evidence="1 2">
    <name type="scientific">Leptospira idonii</name>
    <dbReference type="NCBI Taxonomy" id="1193500"/>
    <lineage>
        <taxon>Bacteria</taxon>
        <taxon>Pseudomonadati</taxon>
        <taxon>Spirochaetota</taxon>
        <taxon>Spirochaetia</taxon>
        <taxon>Leptospirales</taxon>
        <taxon>Leptospiraceae</taxon>
        <taxon>Leptospira</taxon>
    </lineage>
</organism>
<proteinExistence type="predicted"/>